<evidence type="ECO:0000313" key="3">
    <source>
        <dbReference type="EMBL" id="RFZ85542.1"/>
    </source>
</evidence>
<keyword evidence="4" id="KW-1185">Reference proteome</keyword>
<comment type="caution">
    <text evidence="3">The sequence shown here is derived from an EMBL/GenBank/DDBJ whole genome shotgun (WGS) entry which is preliminary data.</text>
</comment>
<dbReference type="AlphaFoldDB" id="A0A3E2NX21"/>
<accession>A0A3E2NX21</accession>
<dbReference type="InterPro" id="IPR025665">
    <property type="entry name" value="Beta-barrel_OMP_2"/>
</dbReference>
<keyword evidence="1" id="KW-0732">Signal</keyword>
<gene>
    <name evidence="3" type="ORF">DYU05_08075</name>
</gene>
<organism evidence="3 4">
    <name type="scientific">Mucilaginibacter terrenus</name>
    <dbReference type="NCBI Taxonomy" id="2482727"/>
    <lineage>
        <taxon>Bacteria</taxon>
        <taxon>Pseudomonadati</taxon>
        <taxon>Bacteroidota</taxon>
        <taxon>Sphingobacteriia</taxon>
        <taxon>Sphingobacteriales</taxon>
        <taxon>Sphingobacteriaceae</taxon>
        <taxon>Mucilaginibacter</taxon>
    </lineage>
</organism>
<feature type="chain" id="PRO_5017736521" evidence="1">
    <location>
        <begin position="20"/>
        <end position="210"/>
    </location>
</feature>
<protein>
    <submittedName>
        <fullName evidence="3">PorT family protein</fullName>
    </submittedName>
</protein>
<proteinExistence type="predicted"/>
<dbReference type="OrthoDB" id="1150878at2"/>
<reference evidence="3 4" key="1">
    <citation type="submission" date="2018-08" db="EMBL/GenBank/DDBJ databases">
        <title>Mucilaginibacter terrae sp. nov., isolated from manganese diggings.</title>
        <authorList>
            <person name="Huang Y."/>
            <person name="Zhou Z."/>
        </authorList>
    </citation>
    <scope>NUCLEOTIDE SEQUENCE [LARGE SCALE GENOMIC DNA]</scope>
    <source>
        <strain evidence="3 4">ZH6</strain>
    </source>
</reference>
<evidence type="ECO:0000256" key="1">
    <source>
        <dbReference type="SAM" id="SignalP"/>
    </source>
</evidence>
<sequence length="210" mass="21784">MKKILLSVALISASLFTFAQSAKLGIRGGLNLASLSASSKSFDASGSTGNLVAFNAGFFADLKVGKLSVQPGIYYSGKGGKEADGLNSSTTVKLHYIEVPVTLVYHAPVIIGDIYLGAGPYAAMGFAASGRVLSEGTDTKEDLKFGDGPDNVKRADYGVQFIGGLQLKKGIAIHFNYDLGLTNILPEAATGGGDFKIKNGVFGIGLGYSF</sequence>
<dbReference type="RefSeq" id="WP_117382440.1">
    <property type="nucleotide sequence ID" value="NZ_QWDE01000001.1"/>
</dbReference>
<evidence type="ECO:0000259" key="2">
    <source>
        <dbReference type="Pfam" id="PF13568"/>
    </source>
</evidence>
<dbReference type="EMBL" id="QWDE01000001">
    <property type="protein sequence ID" value="RFZ85542.1"/>
    <property type="molecule type" value="Genomic_DNA"/>
</dbReference>
<dbReference type="Proteomes" id="UP000260823">
    <property type="component" value="Unassembled WGS sequence"/>
</dbReference>
<evidence type="ECO:0000313" key="4">
    <source>
        <dbReference type="Proteomes" id="UP000260823"/>
    </source>
</evidence>
<feature type="domain" description="Outer membrane protein beta-barrel" evidence="2">
    <location>
        <begin position="18"/>
        <end position="184"/>
    </location>
</feature>
<dbReference type="Pfam" id="PF13568">
    <property type="entry name" value="OMP_b-brl_2"/>
    <property type="match status" value="1"/>
</dbReference>
<name>A0A3E2NX21_9SPHI</name>
<feature type="signal peptide" evidence="1">
    <location>
        <begin position="1"/>
        <end position="19"/>
    </location>
</feature>